<dbReference type="Proteomes" id="UP000663845">
    <property type="component" value="Unassembled WGS sequence"/>
</dbReference>
<dbReference type="SUPFAM" id="SSF49503">
    <property type="entry name" value="Cupredoxins"/>
    <property type="match status" value="2"/>
</dbReference>
<keyword evidence="3" id="KW-1133">Transmembrane helix</keyword>
<keyword evidence="3" id="KW-0812">Transmembrane</keyword>
<evidence type="ECO:0000259" key="6">
    <source>
        <dbReference type="Pfam" id="PF08244"/>
    </source>
</evidence>
<feature type="domain" description="Glycosyl hydrolase family 32 C-terminal" evidence="6">
    <location>
        <begin position="206"/>
        <end position="358"/>
    </location>
</feature>
<dbReference type="Pfam" id="PF00127">
    <property type="entry name" value="Copper-bind"/>
    <property type="match status" value="2"/>
</dbReference>
<evidence type="ECO:0000313" key="8">
    <source>
        <dbReference type="Proteomes" id="UP000663845"/>
    </source>
</evidence>
<feature type="chain" id="PRO_5032317466" evidence="4">
    <location>
        <begin position="23"/>
        <end position="531"/>
    </location>
</feature>
<evidence type="ECO:0000256" key="2">
    <source>
        <dbReference type="ARBA" id="ARBA00023008"/>
    </source>
</evidence>
<dbReference type="GO" id="GO:0005737">
    <property type="term" value="C:cytoplasm"/>
    <property type="evidence" value="ECO:0007669"/>
    <property type="project" value="TreeGrafter"/>
</dbReference>
<accession>A0A813MV53</accession>
<dbReference type="InterPro" id="IPR008972">
    <property type="entry name" value="Cupredoxin"/>
</dbReference>
<reference evidence="7" key="1">
    <citation type="submission" date="2021-02" db="EMBL/GenBank/DDBJ databases">
        <authorList>
            <person name="Nowell W R."/>
        </authorList>
    </citation>
    <scope>NUCLEOTIDE SEQUENCE</scope>
</reference>
<dbReference type="PANTHER" id="PTHR42800:SF3">
    <property type="entry name" value="GLYCOSYL HYDROLASE FAMILY 32 N-TERMINAL DOMAIN-CONTAINING PROTEIN"/>
    <property type="match status" value="1"/>
</dbReference>
<evidence type="ECO:0000256" key="1">
    <source>
        <dbReference type="ARBA" id="ARBA00022723"/>
    </source>
</evidence>
<keyword evidence="1" id="KW-0479">Metal-binding</keyword>
<feature type="transmembrane region" description="Helical" evidence="3">
    <location>
        <begin position="170"/>
        <end position="192"/>
    </location>
</feature>
<dbReference type="EMBL" id="CAJNOG010000002">
    <property type="protein sequence ID" value="CAF0722881.1"/>
    <property type="molecule type" value="Genomic_DNA"/>
</dbReference>
<dbReference type="Gene3D" id="2.60.120.560">
    <property type="entry name" value="Exo-inulinase, domain 1"/>
    <property type="match status" value="1"/>
</dbReference>
<dbReference type="Gene3D" id="2.60.40.420">
    <property type="entry name" value="Cupredoxins - blue copper proteins"/>
    <property type="match status" value="2"/>
</dbReference>
<dbReference type="CDD" id="cd00920">
    <property type="entry name" value="Cupredoxin"/>
    <property type="match status" value="1"/>
</dbReference>
<dbReference type="GO" id="GO:0005507">
    <property type="term" value="F:copper ion binding"/>
    <property type="evidence" value="ECO:0007669"/>
    <property type="project" value="InterPro"/>
</dbReference>
<dbReference type="PANTHER" id="PTHR42800">
    <property type="entry name" value="EXOINULINASE INUD (AFU_ORTHOLOGUE AFUA_5G00480)"/>
    <property type="match status" value="1"/>
</dbReference>
<dbReference type="Pfam" id="PF08244">
    <property type="entry name" value="Glyco_hydro_32C"/>
    <property type="match status" value="1"/>
</dbReference>
<dbReference type="AlphaFoldDB" id="A0A813MV53"/>
<proteinExistence type="predicted"/>
<keyword evidence="4" id="KW-0732">Signal</keyword>
<gene>
    <name evidence="7" type="ORF">JYZ213_LOCUS460</name>
</gene>
<evidence type="ECO:0000256" key="4">
    <source>
        <dbReference type="SAM" id="SignalP"/>
    </source>
</evidence>
<sequence>MAHLLWLLYFTLIVVAFSSVSANLIIYTVTFVSCVENSTCPQGNPATYSATFALNGTLSPNITLNVGDQLQFNLATTVTSHPLTICQNSAVPNFCKGAATSDELNTPITNAGDTTSVIFNTSGTYYYGCHNHPGMGAMINVIQTVTTASSSSSTGSLSTSTKGTGARHQLSVLLLFTVIVSLFTIIFTDGTYTFKTLGIRPIDEVIKLRQNNNPVYLVSQTFNQPTLFTSLNISSSNFELQTYINVSSNTSAGFVFRRSPNGLQYTTLIYDPVSQCLILNRTYSSLIPMFANSTIYAKHALLTTRIDDHMTQKELLSLRIFVDNSLVEVYANNRTVIATHIYPTFSDSTGLGYIVGGQAFSNVSANLIIYTVTFVSCVENSTCPQGNPAAYSATFALNGTLSPNITLNVGDQLQFNLDTTVSIHPLTICQNSAIPNFCKAAATSDELNTPITNAGDTTSVVFNTSGTYYYGCHNHPGMGAMINVIQTVTTASSSSSTGSLSTSTKGTGARHQLSVLFLFAVIVSLFTIIFT</sequence>
<feature type="signal peptide" evidence="4">
    <location>
        <begin position="1"/>
        <end position="22"/>
    </location>
</feature>
<name>A0A813MV53_9BILA</name>
<keyword evidence="3" id="KW-0472">Membrane</keyword>
<dbReference type="InterPro" id="IPR013320">
    <property type="entry name" value="ConA-like_dom_sf"/>
</dbReference>
<dbReference type="GO" id="GO:0004575">
    <property type="term" value="F:sucrose alpha-glucosidase activity"/>
    <property type="evidence" value="ECO:0007669"/>
    <property type="project" value="TreeGrafter"/>
</dbReference>
<evidence type="ECO:0000313" key="7">
    <source>
        <dbReference type="EMBL" id="CAF0722881.1"/>
    </source>
</evidence>
<feature type="domain" description="Blue (type 1) copper" evidence="5">
    <location>
        <begin position="404"/>
        <end position="481"/>
    </location>
</feature>
<evidence type="ECO:0000259" key="5">
    <source>
        <dbReference type="Pfam" id="PF00127"/>
    </source>
</evidence>
<dbReference type="InterPro" id="IPR013189">
    <property type="entry name" value="Glyco_hydro_32_C"/>
</dbReference>
<dbReference type="InterPro" id="IPR000923">
    <property type="entry name" value="BlueCu_1"/>
</dbReference>
<dbReference type="GO" id="GO:0005987">
    <property type="term" value="P:sucrose catabolic process"/>
    <property type="evidence" value="ECO:0007669"/>
    <property type="project" value="TreeGrafter"/>
</dbReference>
<dbReference type="GO" id="GO:0009055">
    <property type="term" value="F:electron transfer activity"/>
    <property type="evidence" value="ECO:0007669"/>
    <property type="project" value="InterPro"/>
</dbReference>
<comment type="caution">
    <text evidence="7">The sequence shown here is derived from an EMBL/GenBank/DDBJ whole genome shotgun (WGS) entry which is preliminary data.</text>
</comment>
<keyword evidence="2" id="KW-0186">Copper</keyword>
<feature type="domain" description="Blue (type 1) copper" evidence="5">
    <location>
        <begin position="61"/>
        <end position="138"/>
    </location>
</feature>
<protein>
    <submittedName>
        <fullName evidence="7">Uncharacterized protein</fullName>
    </submittedName>
</protein>
<evidence type="ECO:0000256" key="3">
    <source>
        <dbReference type="SAM" id="Phobius"/>
    </source>
</evidence>
<organism evidence="7 8">
    <name type="scientific">Adineta steineri</name>
    <dbReference type="NCBI Taxonomy" id="433720"/>
    <lineage>
        <taxon>Eukaryota</taxon>
        <taxon>Metazoa</taxon>
        <taxon>Spiralia</taxon>
        <taxon>Gnathifera</taxon>
        <taxon>Rotifera</taxon>
        <taxon>Eurotatoria</taxon>
        <taxon>Bdelloidea</taxon>
        <taxon>Adinetida</taxon>
        <taxon>Adinetidae</taxon>
        <taxon>Adineta</taxon>
    </lineage>
</organism>
<dbReference type="SUPFAM" id="SSF49899">
    <property type="entry name" value="Concanavalin A-like lectins/glucanases"/>
    <property type="match status" value="1"/>
</dbReference>
<feature type="transmembrane region" description="Helical" evidence="3">
    <location>
        <begin position="513"/>
        <end position="530"/>
    </location>
</feature>